<gene>
    <name evidence="3" type="ORF">GCM10007216_36060</name>
</gene>
<evidence type="ECO:0000259" key="2">
    <source>
        <dbReference type="PROSITE" id="PS50110"/>
    </source>
</evidence>
<name>A0ABQ1PSM1_9BACI</name>
<dbReference type="Gene3D" id="3.40.50.2300">
    <property type="match status" value="1"/>
</dbReference>
<dbReference type="EMBL" id="BMCJ01000008">
    <property type="protein sequence ID" value="GGD02144.1"/>
    <property type="molecule type" value="Genomic_DNA"/>
</dbReference>
<sequence>MEPRILLLSKHPSDLEHLQNVFTEEGIFSHCEGQSTSNLKSLLHEHNINVILLDESCFSILPKINSIAQNASVIILLHQHDEDTIKLSMEYKVDHFLLKPRYYNLIPTIYNVLEENS</sequence>
<dbReference type="InterPro" id="IPR011006">
    <property type="entry name" value="CheY-like_superfamily"/>
</dbReference>
<keyword evidence="4" id="KW-1185">Reference proteome</keyword>
<dbReference type="SUPFAM" id="SSF52172">
    <property type="entry name" value="CheY-like"/>
    <property type="match status" value="1"/>
</dbReference>
<dbReference type="RefSeq" id="WP_062439283.1">
    <property type="nucleotide sequence ID" value="NZ_BMCJ01000008.1"/>
</dbReference>
<protein>
    <recommendedName>
        <fullName evidence="2">Response regulatory domain-containing protein</fullName>
    </recommendedName>
</protein>
<accession>A0ABQ1PSM1</accession>
<dbReference type="PROSITE" id="PS50110">
    <property type="entry name" value="RESPONSE_REGULATORY"/>
    <property type="match status" value="1"/>
</dbReference>
<comment type="caution">
    <text evidence="3">The sequence shown here is derived from an EMBL/GenBank/DDBJ whole genome shotgun (WGS) entry which is preliminary data.</text>
</comment>
<evidence type="ECO:0000256" key="1">
    <source>
        <dbReference type="PROSITE-ProRule" id="PRU00169"/>
    </source>
</evidence>
<evidence type="ECO:0000313" key="3">
    <source>
        <dbReference type="EMBL" id="GGD02144.1"/>
    </source>
</evidence>
<keyword evidence="1" id="KW-0597">Phosphoprotein</keyword>
<proteinExistence type="predicted"/>
<dbReference type="InterPro" id="IPR001789">
    <property type="entry name" value="Sig_transdc_resp-reg_receiver"/>
</dbReference>
<dbReference type="Proteomes" id="UP000619534">
    <property type="component" value="Unassembled WGS sequence"/>
</dbReference>
<organism evidence="3 4">
    <name type="scientific">Thalassobacillus devorans</name>
    <dbReference type="NCBI Taxonomy" id="279813"/>
    <lineage>
        <taxon>Bacteria</taxon>
        <taxon>Bacillati</taxon>
        <taxon>Bacillota</taxon>
        <taxon>Bacilli</taxon>
        <taxon>Bacillales</taxon>
        <taxon>Bacillaceae</taxon>
        <taxon>Thalassobacillus</taxon>
    </lineage>
</organism>
<feature type="modified residue" description="4-aspartylphosphate" evidence="1">
    <location>
        <position position="54"/>
    </location>
</feature>
<reference evidence="4" key="1">
    <citation type="journal article" date="2019" name="Int. J. Syst. Evol. Microbiol.">
        <title>The Global Catalogue of Microorganisms (GCM) 10K type strain sequencing project: providing services to taxonomists for standard genome sequencing and annotation.</title>
        <authorList>
            <consortium name="The Broad Institute Genomics Platform"/>
            <consortium name="The Broad Institute Genome Sequencing Center for Infectious Disease"/>
            <person name="Wu L."/>
            <person name="Ma J."/>
        </authorList>
    </citation>
    <scope>NUCLEOTIDE SEQUENCE [LARGE SCALE GENOMIC DNA]</scope>
    <source>
        <strain evidence="4">CCM 7282</strain>
    </source>
</reference>
<evidence type="ECO:0000313" key="4">
    <source>
        <dbReference type="Proteomes" id="UP000619534"/>
    </source>
</evidence>
<feature type="domain" description="Response regulatory" evidence="2">
    <location>
        <begin position="4"/>
        <end position="114"/>
    </location>
</feature>